<feature type="chain" id="PRO_5004668444" evidence="6">
    <location>
        <begin position="25"/>
        <end position="525"/>
    </location>
</feature>
<dbReference type="SUPFAM" id="SSF51445">
    <property type="entry name" value="(Trans)glycosidases"/>
    <property type="match status" value="1"/>
</dbReference>
<keyword evidence="4" id="KW-0325">Glycoprotein</keyword>
<evidence type="ECO:0000256" key="4">
    <source>
        <dbReference type="ARBA" id="ARBA00023180"/>
    </source>
</evidence>
<dbReference type="GO" id="GO:0005975">
    <property type="term" value="P:carbohydrate metabolic process"/>
    <property type="evidence" value="ECO:0007669"/>
    <property type="project" value="InterPro"/>
</dbReference>
<dbReference type="InterPro" id="IPR017853">
    <property type="entry name" value="GH"/>
</dbReference>
<evidence type="ECO:0000256" key="3">
    <source>
        <dbReference type="ARBA" id="ARBA00022801"/>
    </source>
</evidence>
<gene>
    <name evidence="7" type="primary">DgBGLU2</name>
</gene>
<reference evidence="7" key="1">
    <citation type="journal article" date="2013" name="Plant Cell">
        <title>p-Hydroxybenzoyl-glucose Is a Zwitter donor for the biosynthesis of 7-polyacylated anthocyanin in Delphinium.</title>
        <authorList>
            <person name="Nishizaki Y."/>
            <person name="Yasunaga M."/>
            <person name="Okamoto E."/>
            <person name="Okamoto M."/>
            <person name="Hirose Y."/>
            <person name="Yamaguchi M."/>
            <person name="Ozeki Y."/>
            <person name="Sasaki N."/>
        </authorList>
    </citation>
    <scope>NUCLEOTIDE SEQUENCE</scope>
</reference>
<dbReference type="InterPro" id="IPR001360">
    <property type="entry name" value="Glyco_hydro_1"/>
</dbReference>
<dbReference type="Gene3D" id="3.20.20.80">
    <property type="entry name" value="Glycosidases"/>
    <property type="match status" value="1"/>
</dbReference>
<dbReference type="FunFam" id="3.20.20.80:FF:000069">
    <property type="entry name" value="Beta-glucosidase 1"/>
    <property type="match status" value="1"/>
</dbReference>
<dbReference type="AlphaFoldDB" id="U6C5J8"/>
<organism evidence="7">
    <name type="scientific">Delphinium grandiflorum</name>
    <name type="common">Siberian larkspur</name>
    <name type="synonym">Delphinium sinense</name>
    <dbReference type="NCBI Taxonomy" id="85439"/>
    <lineage>
        <taxon>Eukaryota</taxon>
        <taxon>Viridiplantae</taxon>
        <taxon>Streptophyta</taxon>
        <taxon>Embryophyta</taxon>
        <taxon>Tracheophyta</taxon>
        <taxon>Spermatophyta</taxon>
        <taxon>Magnoliopsida</taxon>
        <taxon>Ranunculales</taxon>
        <taxon>Ranunculaceae</taxon>
        <taxon>Ranunculoideae</taxon>
        <taxon>Delphinieae</taxon>
        <taxon>Delphinium</taxon>
    </lineage>
</organism>
<protein>
    <submittedName>
        <fullName evidence="7">Uncharacterized protein</fullName>
    </submittedName>
</protein>
<evidence type="ECO:0000256" key="1">
    <source>
        <dbReference type="ARBA" id="ARBA00010838"/>
    </source>
</evidence>
<name>U6C5J8_DELGR</name>
<evidence type="ECO:0000256" key="2">
    <source>
        <dbReference type="ARBA" id="ARBA00022729"/>
    </source>
</evidence>
<dbReference type="PANTHER" id="PTHR10353:SF29">
    <property type="entry name" value="BETA-GLUCOSIDASE 11"/>
    <property type="match status" value="1"/>
</dbReference>
<sequence>MMAVSLSSVFLLVVVVSGVATTGASEQLDELSIRRDEFPAEFVFGAGSSAYQVEGAVTEDGRTPSIWDTYTHQGKMPDKSNGDIACDGYHKYKEDVKIMSDIGLEAYRFSISWSRLLPRGRGAINPKGLEYYNNLINELVDHGIQPHVTISHLDLPQILEDEYEGWLSPKIIKDFTEYADVCFREFGDRVSHWTTINEPNIVSMGSYDSGQLPPQRCSPPGGIYNCTAGNSSIEPYIAMHHFLLAHGSAAALYRDKYQARQKGLIGLSVYSFWCIPFTNSTADVKAANRAMDFYSGWAMNPLVFGDYPEIMKTNVGSRLPSFTKDESKLLKGSFDFIGLNHYFTVYIQDKPRSTRKSNLGDYISDMSVKLSFTHDVMPPGPFIPTSTPYTPYGLRDLLEYFKHKYGNPPVYVHENGFGAPYNETLNDTGRIHYISGYVEGILDAIRGGSNTKGYFVWSFLDVFEFLSGYVTRYGLVHVDFEDKELKRQLKSSAQWFSSFIKKNDVLMKTTEKIRSISHKSHISEM</sequence>
<evidence type="ECO:0000313" key="7">
    <source>
        <dbReference type="EMBL" id="BAO04173.1"/>
    </source>
</evidence>
<dbReference type="PANTHER" id="PTHR10353">
    <property type="entry name" value="GLYCOSYL HYDROLASE"/>
    <property type="match status" value="1"/>
</dbReference>
<comment type="similarity">
    <text evidence="1 5">Belongs to the glycosyl hydrolase 1 family.</text>
</comment>
<dbReference type="EMBL" id="AB811439">
    <property type="protein sequence ID" value="BAO04173.1"/>
    <property type="molecule type" value="mRNA"/>
</dbReference>
<evidence type="ECO:0000256" key="6">
    <source>
        <dbReference type="SAM" id="SignalP"/>
    </source>
</evidence>
<dbReference type="PROSITE" id="PS00653">
    <property type="entry name" value="GLYCOSYL_HYDROL_F1_2"/>
    <property type="match status" value="1"/>
</dbReference>
<dbReference type="GO" id="GO:0008422">
    <property type="term" value="F:beta-glucosidase activity"/>
    <property type="evidence" value="ECO:0007669"/>
    <property type="project" value="TreeGrafter"/>
</dbReference>
<dbReference type="Pfam" id="PF00232">
    <property type="entry name" value="Glyco_hydro_1"/>
    <property type="match status" value="1"/>
</dbReference>
<dbReference type="InterPro" id="IPR033132">
    <property type="entry name" value="GH_1_N_CS"/>
</dbReference>
<proteinExistence type="evidence at transcript level"/>
<keyword evidence="2 6" id="KW-0732">Signal</keyword>
<evidence type="ECO:0000256" key="5">
    <source>
        <dbReference type="RuleBase" id="RU003690"/>
    </source>
</evidence>
<keyword evidence="3" id="KW-0378">Hydrolase</keyword>
<dbReference type="PRINTS" id="PR00131">
    <property type="entry name" value="GLHYDRLASE1"/>
</dbReference>
<accession>U6C5J8</accession>
<feature type="signal peptide" evidence="6">
    <location>
        <begin position="1"/>
        <end position="24"/>
    </location>
</feature>